<dbReference type="Proteomes" id="UP001066276">
    <property type="component" value="Chromosome 7"/>
</dbReference>
<dbReference type="EMBL" id="JANPWB010000011">
    <property type="protein sequence ID" value="KAJ1128435.1"/>
    <property type="molecule type" value="Genomic_DNA"/>
</dbReference>
<evidence type="ECO:0000313" key="2">
    <source>
        <dbReference type="EMBL" id="KAJ1128435.1"/>
    </source>
</evidence>
<name>A0AAV7PSC6_PLEWA</name>
<feature type="region of interest" description="Disordered" evidence="1">
    <location>
        <begin position="105"/>
        <end position="131"/>
    </location>
</feature>
<organism evidence="2 3">
    <name type="scientific">Pleurodeles waltl</name>
    <name type="common">Iberian ribbed newt</name>
    <dbReference type="NCBI Taxonomy" id="8319"/>
    <lineage>
        <taxon>Eukaryota</taxon>
        <taxon>Metazoa</taxon>
        <taxon>Chordata</taxon>
        <taxon>Craniata</taxon>
        <taxon>Vertebrata</taxon>
        <taxon>Euteleostomi</taxon>
        <taxon>Amphibia</taxon>
        <taxon>Batrachia</taxon>
        <taxon>Caudata</taxon>
        <taxon>Salamandroidea</taxon>
        <taxon>Salamandridae</taxon>
        <taxon>Pleurodelinae</taxon>
        <taxon>Pleurodeles</taxon>
    </lineage>
</organism>
<comment type="caution">
    <text evidence="2">The sequence shown here is derived from an EMBL/GenBank/DDBJ whole genome shotgun (WGS) entry which is preliminary data.</text>
</comment>
<reference evidence="2" key="1">
    <citation type="journal article" date="2022" name="bioRxiv">
        <title>Sequencing and chromosome-scale assembly of the giantPleurodeles waltlgenome.</title>
        <authorList>
            <person name="Brown T."/>
            <person name="Elewa A."/>
            <person name="Iarovenko S."/>
            <person name="Subramanian E."/>
            <person name="Araus A.J."/>
            <person name="Petzold A."/>
            <person name="Susuki M."/>
            <person name="Suzuki K.-i.T."/>
            <person name="Hayashi T."/>
            <person name="Toyoda A."/>
            <person name="Oliveira C."/>
            <person name="Osipova E."/>
            <person name="Leigh N.D."/>
            <person name="Simon A."/>
            <person name="Yun M.H."/>
        </authorList>
    </citation>
    <scope>NUCLEOTIDE SEQUENCE</scope>
    <source>
        <strain evidence="2">20211129_DDA</strain>
        <tissue evidence="2">Liver</tissue>
    </source>
</reference>
<accession>A0AAV7PSC6</accession>
<dbReference type="AlphaFoldDB" id="A0AAV7PSC6"/>
<gene>
    <name evidence="2" type="ORF">NDU88_006814</name>
</gene>
<keyword evidence="3" id="KW-1185">Reference proteome</keyword>
<sequence>MAPLLASAHEQKKDCTRYDEVTPITLTPATSLVVQVSKWQTSSLPCASRYPSKEQLNDQTGVLHLCFNALKNQSTNDHLLTLPLVAKAGKVFSWFLRRVPERNGAESRGINTDASHVPERSGAEQRAGGSTPTRHLSFCLVAPAACVYMYIYGRLWSRRSNRVSPALHVQEREFSSDKYRRLGSLRSNLVKSELLVQEADFWGGTPEVFMPLIASIRFIGRGRVWRRS</sequence>
<evidence type="ECO:0000256" key="1">
    <source>
        <dbReference type="SAM" id="MobiDB-lite"/>
    </source>
</evidence>
<proteinExistence type="predicted"/>
<protein>
    <submittedName>
        <fullName evidence="2">Uncharacterized protein</fullName>
    </submittedName>
</protein>
<evidence type="ECO:0000313" key="3">
    <source>
        <dbReference type="Proteomes" id="UP001066276"/>
    </source>
</evidence>